<dbReference type="Gene3D" id="3.90.1570.50">
    <property type="match status" value="1"/>
</dbReference>
<dbReference type="InterPro" id="IPR051268">
    <property type="entry name" value="Type-I_R_enzyme_R_subunit"/>
</dbReference>
<dbReference type="SUPFAM" id="SSF52540">
    <property type="entry name" value="P-loop containing nucleoside triphosphate hydrolases"/>
    <property type="match status" value="2"/>
</dbReference>
<dbReference type="Pfam" id="PF18766">
    <property type="entry name" value="SWI2_SNF2"/>
    <property type="match status" value="1"/>
</dbReference>
<dbReference type="InterPro" id="IPR007409">
    <property type="entry name" value="Restrct_endonuc_type1_HsdR_N"/>
</dbReference>
<evidence type="ECO:0000256" key="7">
    <source>
        <dbReference type="ARBA" id="ARBA00022759"/>
    </source>
</evidence>
<dbReference type="GO" id="GO:0009307">
    <property type="term" value="P:DNA restriction-modification system"/>
    <property type="evidence" value="ECO:0007669"/>
    <property type="project" value="UniProtKB-KW"/>
</dbReference>
<keyword evidence="5 11" id="KW-0547">Nucleotide-binding</keyword>
<dbReference type="EC" id="3.1.21.3" evidence="11"/>
<dbReference type="Pfam" id="PF11867">
    <property type="entry name" value="T1RH-like_C"/>
    <property type="match status" value="1"/>
</dbReference>
<dbReference type="CDD" id="cd18800">
    <property type="entry name" value="SF2_C_EcoR124I-like"/>
    <property type="match status" value="1"/>
</dbReference>
<evidence type="ECO:0000256" key="4">
    <source>
        <dbReference type="ARBA" id="ARBA00022722"/>
    </source>
</evidence>
<dbReference type="PANTHER" id="PTHR30195">
    <property type="entry name" value="TYPE I SITE-SPECIFIC DEOXYRIBONUCLEASE PROTEIN SUBUNIT M AND R"/>
    <property type="match status" value="1"/>
</dbReference>
<evidence type="ECO:0000313" key="14">
    <source>
        <dbReference type="Proteomes" id="UP000032047"/>
    </source>
</evidence>
<proteinExistence type="inferred from homology"/>
<dbReference type="GO" id="GO:0003677">
    <property type="term" value="F:DNA binding"/>
    <property type="evidence" value="ECO:0007669"/>
    <property type="project" value="UniProtKB-KW"/>
</dbReference>
<accession>A0A0D0G5F0</accession>
<dbReference type="CDD" id="cd18030">
    <property type="entry name" value="DEXHc_RE_I_HsdR"/>
    <property type="match status" value="1"/>
</dbReference>
<dbReference type="InterPro" id="IPR021810">
    <property type="entry name" value="T1RH-like_C"/>
</dbReference>
<dbReference type="RefSeq" id="WP_042535815.1">
    <property type="nucleotide sequence ID" value="NZ_JXTG01000013.1"/>
</dbReference>
<comment type="catalytic activity">
    <reaction evidence="1 11">
        <text>Endonucleolytic cleavage of DNA to give random double-stranded fragments with terminal 5'-phosphates, ATP is simultaneously hydrolyzed.</text>
        <dbReference type="EC" id="3.1.21.3"/>
    </reaction>
</comment>
<dbReference type="InterPro" id="IPR004473">
    <property type="entry name" value="Restrct_endonuc_typeI_HsdR"/>
</dbReference>
<keyword evidence="7" id="KW-0255">Endonuclease</keyword>
<dbReference type="PANTHER" id="PTHR30195:SF15">
    <property type="entry name" value="TYPE I RESTRICTION ENZYME HINDI ENDONUCLEASE SUBUNIT"/>
    <property type="match status" value="1"/>
</dbReference>
<protein>
    <recommendedName>
        <fullName evidence="11">Type I restriction enzyme endonuclease subunit</fullName>
        <shortName evidence="11">R protein</shortName>
        <ecNumber evidence="11">3.1.21.3</ecNumber>
    </recommendedName>
    <alternativeName>
        <fullName evidence="11">Type-1 restriction enzyme R protein</fullName>
    </alternativeName>
</protein>
<evidence type="ECO:0000256" key="5">
    <source>
        <dbReference type="ARBA" id="ARBA00022741"/>
    </source>
</evidence>
<evidence type="ECO:0000256" key="6">
    <source>
        <dbReference type="ARBA" id="ARBA00022747"/>
    </source>
</evidence>
<keyword evidence="14" id="KW-1185">Reference proteome</keyword>
<evidence type="ECO:0000256" key="1">
    <source>
        <dbReference type="ARBA" id="ARBA00000851"/>
    </source>
</evidence>
<keyword evidence="6 11" id="KW-0680">Restriction system</keyword>
<organism evidence="13 14">
    <name type="scientific">Anoxybacillus ayderensis</name>
    <dbReference type="NCBI Taxonomy" id="265546"/>
    <lineage>
        <taxon>Bacteria</taxon>
        <taxon>Bacillati</taxon>
        <taxon>Bacillota</taxon>
        <taxon>Bacilli</taxon>
        <taxon>Bacillales</taxon>
        <taxon>Anoxybacillaceae</taxon>
        <taxon>Anoxybacillus</taxon>
    </lineage>
</organism>
<dbReference type="Gene3D" id="3.40.50.300">
    <property type="entry name" value="P-loop containing nucleotide triphosphate hydrolases"/>
    <property type="match status" value="2"/>
</dbReference>
<dbReference type="CDD" id="cd22332">
    <property type="entry name" value="HsdR_N"/>
    <property type="match status" value="1"/>
</dbReference>
<evidence type="ECO:0000256" key="8">
    <source>
        <dbReference type="ARBA" id="ARBA00022801"/>
    </source>
</evidence>
<dbReference type="Proteomes" id="UP000032047">
    <property type="component" value="Unassembled WGS sequence"/>
</dbReference>
<evidence type="ECO:0000256" key="2">
    <source>
        <dbReference type="ARBA" id="ARBA00008598"/>
    </source>
</evidence>
<keyword evidence="8 11" id="KW-0378">Hydrolase</keyword>
<dbReference type="REBASE" id="130360">
    <property type="entry name" value="AayAB04ORF2194P"/>
</dbReference>
<evidence type="ECO:0000256" key="3">
    <source>
        <dbReference type="ARBA" id="ARBA00011296"/>
    </source>
</evidence>
<comment type="caution">
    <text evidence="13">The sequence shown here is derived from an EMBL/GenBank/DDBJ whole genome shotgun (WGS) entry which is preliminary data.</text>
</comment>
<sequence>MTAASEWNELNLVEKRLIEQLQELGYEHVTGSALESERDSLSEVILKERLKKAIQRLNPWIDENNLARIIYNLTHIEATGLMQANEKFHDMLVNYISIQQDVGKGKKNQTVKLIDFDNPYNNEFLVVDQFRIQDARGSIRPDVVIFVNGLPLVVVECKSPTLQEDAQISKAVNQLRRYQETHEQLFYYNQFMIATSNYRAKAGTIGAKVQHYSEWKDPYPRTVPELGDSPTKQDILVAGMLAKENLLDLIQNFIVFEVDGGRVIKKIARYQQFRAVNKAIQRILHAKTPKDRGGVIWHTQGSGKSLTMLYLAVKLRRIKELQNPTIVVVTDRKDLDDQITKTFRKCGFPNPQQAESVKDLKRLLQQGPGSTIMTLVQKFQPDKEQDEYPELSRSENIFVLVDESHRTQYKGLAMNMRKGLPNACYIGFTGTPIDKEDKSTTRTFGSYIDKYTIEQAVDDGATVPIFYEARMVNLHLQGESLDRLFDRKFSDYSEEDRERIKKKYAKEEAILAAPSRIEQIALDIVEHFENYILPNGFKAQVVAVNREAAAIYKQKLDELINGKYETALIISTSPEDKNNELLKDYSLSREEEKQLIERFKKPFEEDKLAILIVCDKLLTGFDAPIEQVMYLDKPLKEHNLLQAIARTNRTYEGKTYGLIVDYFGVSKFLEKALAIFSKQDIQGALLPIESELPKLKQAHRKAMSFFDYINRSDADACVQVLEPEDVRHEFEKAFKEFSKRMDMILPNREASPYVEDLKFLGKIRQMAKTLYRDEQMDISECGEKVKQLIAEHLYAQSVEIIHEPIDILSNKFDERLEKAPSKEAQAAEMEHAIRHEIKVKLEENPVYYTSLKEKLEQLIEARRKKMMDIAELVDKLRNMVNDMRNVNQQAQNLGFTREQYPFYQLFQQLLPDEEHKDAIDALTHLVTDMIAEESQVIDWVNKEDVKREMRKKIKKQLRASVIPKDQLENVTQQIMSLAMVHYKR</sequence>
<reference evidence="13 14" key="1">
    <citation type="submission" date="2015-01" db="EMBL/GenBank/DDBJ databases">
        <title>Genome sequence of Anoxybacillus ayderensis strain AB04.</title>
        <authorList>
            <person name="Belduz A.O."/>
            <person name="Canakci S."/>
            <person name="Chan K.-G."/>
            <person name="Kahar U.M."/>
            <person name="Yaakob A.S."/>
            <person name="Chan C.S."/>
            <person name="Goh K.M."/>
        </authorList>
    </citation>
    <scope>NUCLEOTIDE SEQUENCE [LARGE SCALE GENOMIC DNA]</scope>
    <source>
        <strain evidence="13 14">AB04</strain>
    </source>
</reference>
<dbReference type="PATRIC" id="fig|265546.4.peg.2205"/>
<comment type="subunit">
    <text evidence="3 11">The type I restriction/modification system is composed of three polypeptides R, M and S.</text>
</comment>
<dbReference type="NCBIfam" id="TIGR00348">
    <property type="entry name" value="hsdR"/>
    <property type="match status" value="1"/>
</dbReference>
<dbReference type="EMBL" id="JXTG01000013">
    <property type="protein sequence ID" value="KIP20615.1"/>
    <property type="molecule type" value="Genomic_DNA"/>
</dbReference>
<evidence type="ECO:0000256" key="10">
    <source>
        <dbReference type="ARBA" id="ARBA00023125"/>
    </source>
</evidence>
<keyword evidence="4" id="KW-0540">Nuclease</keyword>
<dbReference type="PROSITE" id="PS51192">
    <property type="entry name" value="HELICASE_ATP_BIND_1"/>
    <property type="match status" value="1"/>
</dbReference>
<evidence type="ECO:0000313" key="13">
    <source>
        <dbReference type="EMBL" id="KIP20615.1"/>
    </source>
</evidence>
<comment type="similarity">
    <text evidence="2 11">Belongs to the HsdR family.</text>
</comment>
<dbReference type="InterPro" id="IPR027417">
    <property type="entry name" value="P-loop_NTPase"/>
</dbReference>
<dbReference type="GO" id="GO:0009035">
    <property type="term" value="F:type I site-specific deoxyribonuclease activity"/>
    <property type="evidence" value="ECO:0007669"/>
    <property type="project" value="UniProtKB-EC"/>
</dbReference>
<dbReference type="Pfam" id="PF22679">
    <property type="entry name" value="T1R_D3-like"/>
    <property type="match status" value="1"/>
</dbReference>
<evidence type="ECO:0000256" key="9">
    <source>
        <dbReference type="ARBA" id="ARBA00022840"/>
    </source>
</evidence>
<dbReference type="InterPro" id="IPR014001">
    <property type="entry name" value="Helicase_ATP-bd"/>
</dbReference>
<name>A0A0D0G5F0_9BACL</name>
<keyword evidence="9 11" id="KW-0067">ATP-binding</keyword>
<evidence type="ECO:0000259" key="12">
    <source>
        <dbReference type="PROSITE" id="PS51192"/>
    </source>
</evidence>
<dbReference type="AlphaFoldDB" id="A0A0D0G5F0"/>
<keyword evidence="10 11" id="KW-0238">DNA-binding</keyword>
<gene>
    <name evidence="13" type="ORF">JV16_02196</name>
</gene>
<dbReference type="GO" id="GO:0005524">
    <property type="term" value="F:ATP binding"/>
    <property type="evidence" value="ECO:0007669"/>
    <property type="project" value="UniProtKB-KW"/>
</dbReference>
<dbReference type="InterPro" id="IPR055180">
    <property type="entry name" value="HsdR_RecA-like_helicase_dom_2"/>
</dbReference>
<dbReference type="SMART" id="SM00487">
    <property type="entry name" value="DEXDc"/>
    <property type="match status" value="1"/>
</dbReference>
<evidence type="ECO:0000256" key="11">
    <source>
        <dbReference type="RuleBase" id="RU364115"/>
    </source>
</evidence>
<comment type="function">
    <text evidence="11">Subunit R is required for both nuclease and ATPase activities, but not for modification.</text>
</comment>
<dbReference type="InterPro" id="IPR040980">
    <property type="entry name" value="SWI2_SNF2"/>
</dbReference>
<feature type="domain" description="Helicase ATP-binding" evidence="12">
    <location>
        <begin position="285"/>
        <end position="450"/>
    </location>
</feature>
<dbReference type="Pfam" id="PF04313">
    <property type="entry name" value="HSDR_N"/>
    <property type="match status" value="1"/>
</dbReference>